<protein>
    <submittedName>
        <fullName evidence="3">Oligopeptide ABC transporter, permease protein</fullName>
    </submittedName>
</protein>
<keyword evidence="1" id="KW-0472">Membrane</keyword>
<evidence type="ECO:0000313" key="4">
    <source>
        <dbReference type="Proteomes" id="UP000005602"/>
    </source>
</evidence>
<keyword evidence="1" id="KW-1133">Transmembrane helix</keyword>
<accession>A0ABM9XH84</accession>
<proteinExistence type="predicted"/>
<dbReference type="Proteomes" id="UP000005602">
    <property type="component" value="Unassembled WGS sequence"/>
</dbReference>
<evidence type="ECO:0000259" key="2">
    <source>
        <dbReference type="Pfam" id="PF12911"/>
    </source>
</evidence>
<evidence type="ECO:0000256" key="1">
    <source>
        <dbReference type="SAM" id="Phobius"/>
    </source>
</evidence>
<feature type="domain" description="Oligopeptide transport permease C-like N-terminal" evidence="2">
    <location>
        <begin position="28"/>
        <end position="85"/>
    </location>
</feature>
<dbReference type="Pfam" id="PF12911">
    <property type="entry name" value="OppC_N"/>
    <property type="match status" value="1"/>
</dbReference>
<comment type="caution">
    <text evidence="3">The sequence shown here is derived from an EMBL/GenBank/DDBJ whole genome shotgun (WGS) entry which is preliminary data.</text>
</comment>
<organism evidence="3 4">
    <name type="scientific">Streptococcus infantarius subsp. infantarius ATCC BAA-102</name>
    <dbReference type="NCBI Taxonomy" id="471872"/>
    <lineage>
        <taxon>Bacteria</taxon>
        <taxon>Bacillati</taxon>
        <taxon>Bacillota</taxon>
        <taxon>Bacilli</taxon>
        <taxon>Lactobacillales</taxon>
        <taxon>Streptococcaceae</taxon>
        <taxon>Streptococcus</taxon>
    </lineage>
</organism>
<keyword evidence="4" id="KW-1185">Reference proteome</keyword>
<sequence length="127" mass="14196">MAEKTREFKLVGVGSASSQEKIEKPALSFMQDAWRRLKKNKLAVISMWFLGILLVFSMISVVLVPRDDANAFNTKEVTTYRNLPPKLSDNLPFWNGKITYSGNTEANDAYADQGVPEGKNLSLVLIT</sequence>
<keyword evidence="1" id="KW-0812">Transmembrane</keyword>
<feature type="transmembrane region" description="Helical" evidence="1">
    <location>
        <begin position="42"/>
        <end position="64"/>
    </location>
</feature>
<evidence type="ECO:0000313" key="3">
    <source>
        <dbReference type="EMBL" id="EDT48692.1"/>
    </source>
</evidence>
<reference evidence="3" key="2">
    <citation type="submission" date="2013-09" db="EMBL/GenBank/DDBJ databases">
        <title>Draft genome sequence of Streptococcus infantarius subsp. infantarius ATCC BAA-102.</title>
        <authorList>
            <person name="Sudarsanam P."/>
            <person name="Ley R."/>
            <person name="Guruge J."/>
            <person name="Turnbaugh P.J."/>
            <person name="Mahowald M."/>
            <person name="Liep D."/>
            <person name="Gordon J."/>
        </authorList>
    </citation>
    <scope>NUCLEOTIDE SEQUENCE</scope>
    <source>
        <strain evidence="3">ATCC BAA-102</strain>
    </source>
</reference>
<reference evidence="3" key="1">
    <citation type="submission" date="2008-03" db="EMBL/GenBank/DDBJ databases">
        <authorList>
            <person name="Fulton L."/>
            <person name="Clifton S."/>
            <person name="Fulton B."/>
            <person name="Xu J."/>
            <person name="Minx P."/>
            <person name="Pepin K.H."/>
            <person name="Johnson M."/>
            <person name="Thiruvilangam P."/>
            <person name="Bhonagiri V."/>
            <person name="Nash W.E."/>
            <person name="Mardis E.R."/>
            <person name="Wilson R.K."/>
        </authorList>
    </citation>
    <scope>NUCLEOTIDE SEQUENCE</scope>
    <source>
        <strain evidence="3">ATCC BAA-102</strain>
    </source>
</reference>
<gene>
    <name evidence="3" type="ORF">STRINF_00013</name>
</gene>
<dbReference type="InterPro" id="IPR025966">
    <property type="entry name" value="OppC_N"/>
</dbReference>
<dbReference type="EMBL" id="ABJK02000004">
    <property type="protein sequence ID" value="EDT48692.1"/>
    <property type="molecule type" value="Genomic_DNA"/>
</dbReference>
<name>A0ABM9XH84_9STRE</name>